<sequence length="318" mass="33757">MAAAAPAPHPDPLADPLSDAALATSLEGGFTSRHADAGPVRLHYVEGGAGTPVLLLGGWPQTWWQWRRLMPGLARRHRVLAVDLRGMGASAKPAAGYDKKTMAGDIRALCEALDLGPVHVVGHDIGAMVGYALAVEHPAAVARLALLDVPHPHPGWLTMPLLPGDPDQANAPAAGREGAFLWWFALNQVRGLPERLLAGQGMRAVVDWLADYLAADPAALDERARRVYARAYADPEAIRAGNAWYQAFGTDIAHSRAHTPVRVPLLALGGERGNHADLARWAPGAGTDVRVAAIADCGHYLPEERPQEVLAALAGFLD</sequence>
<dbReference type="Pfam" id="PF00561">
    <property type="entry name" value="Abhydrolase_1"/>
    <property type="match status" value="1"/>
</dbReference>
<dbReference type="PRINTS" id="PR00111">
    <property type="entry name" value="ABHYDROLASE"/>
</dbReference>
<dbReference type="Gene3D" id="3.40.50.1820">
    <property type="entry name" value="alpha/beta hydrolase"/>
    <property type="match status" value="1"/>
</dbReference>
<keyword evidence="2" id="KW-0378">Hydrolase</keyword>
<keyword evidence="3" id="KW-1185">Reference proteome</keyword>
<gene>
    <name evidence="2" type="ORF">LG943_03480</name>
</gene>
<evidence type="ECO:0000313" key="2">
    <source>
        <dbReference type="EMBL" id="MDA0563397.1"/>
    </source>
</evidence>
<reference evidence="2" key="1">
    <citation type="submission" date="2021-10" db="EMBL/GenBank/DDBJ databases">
        <title>Streptomonospora sp. nov., isolated from mangrove soil.</title>
        <authorList>
            <person name="Chen X."/>
            <person name="Ge X."/>
            <person name="Liu W."/>
        </authorList>
    </citation>
    <scope>NUCLEOTIDE SEQUENCE</scope>
    <source>
        <strain evidence="2">S1-112</strain>
    </source>
</reference>
<name>A0A9X3SD27_9ACTN</name>
<dbReference type="InterPro" id="IPR029058">
    <property type="entry name" value="AB_hydrolase_fold"/>
</dbReference>
<dbReference type="Proteomes" id="UP001140076">
    <property type="component" value="Unassembled WGS sequence"/>
</dbReference>
<feature type="domain" description="AB hydrolase-1" evidence="1">
    <location>
        <begin position="52"/>
        <end position="169"/>
    </location>
</feature>
<dbReference type="InterPro" id="IPR000073">
    <property type="entry name" value="AB_hydrolase_1"/>
</dbReference>
<organism evidence="2 3">
    <name type="scientific">Streptomonospora mangrovi</name>
    <dbReference type="NCBI Taxonomy" id="2883123"/>
    <lineage>
        <taxon>Bacteria</taxon>
        <taxon>Bacillati</taxon>
        <taxon>Actinomycetota</taxon>
        <taxon>Actinomycetes</taxon>
        <taxon>Streptosporangiales</taxon>
        <taxon>Nocardiopsidaceae</taxon>
        <taxon>Streptomonospora</taxon>
    </lineage>
</organism>
<proteinExistence type="predicted"/>
<evidence type="ECO:0000259" key="1">
    <source>
        <dbReference type="Pfam" id="PF00561"/>
    </source>
</evidence>
<dbReference type="SUPFAM" id="SSF53474">
    <property type="entry name" value="alpha/beta-Hydrolases"/>
    <property type="match status" value="1"/>
</dbReference>
<dbReference type="EMBL" id="JAJAQC010000004">
    <property type="protein sequence ID" value="MDA0563397.1"/>
    <property type="molecule type" value="Genomic_DNA"/>
</dbReference>
<dbReference type="AlphaFoldDB" id="A0A9X3SD27"/>
<protein>
    <submittedName>
        <fullName evidence="2">Alpha/beta hydrolase</fullName>
    </submittedName>
</protein>
<dbReference type="RefSeq" id="WP_270070686.1">
    <property type="nucleotide sequence ID" value="NZ_JAJAQC010000004.1"/>
</dbReference>
<comment type="caution">
    <text evidence="2">The sequence shown here is derived from an EMBL/GenBank/DDBJ whole genome shotgun (WGS) entry which is preliminary data.</text>
</comment>
<dbReference type="GO" id="GO:0016787">
    <property type="term" value="F:hydrolase activity"/>
    <property type="evidence" value="ECO:0007669"/>
    <property type="project" value="UniProtKB-KW"/>
</dbReference>
<evidence type="ECO:0000313" key="3">
    <source>
        <dbReference type="Proteomes" id="UP001140076"/>
    </source>
</evidence>
<accession>A0A9X3SD27</accession>
<dbReference type="PANTHER" id="PTHR43329">
    <property type="entry name" value="EPOXIDE HYDROLASE"/>
    <property type="match status" value="1"/>
</dbReference>